<comment type="similarity">
    <text evidence="9">Belongs to the TmcA family.</text>
</comment>
<evidence type="ECO:0000259" key="11">
    <source>
        <dbReference type="PROSITE" id="PS51186"/>
    </source>
</evidence>
<dbReference type="Gene3D" id="3.40.50.11040">
    <property type="match status" value="1"/>
</dbReference>
<dbReference type="InterPro" id="IPR016181">
    <property type="entry name" value="Acyl_CoA_acyltransferase"/>
</dbReference>
<dbReference type="HAMAP" id="MF_01886">
    <property type="entry name" value="tRNA_acetyltr_TmcA"/>
    <property type="match status" value="1"/>
</dbReference>
<dbReference type="InterPro" id="IPR038321">
    <property type="entry name" value="TmcA_C_sf"/>
</dbReference>
<dbReference type="EC" id="2.3.1.193" evidence="9"/>
<dbReference type="InterPro" id="IPR013562">
    <property type="entry name" value="TmcA/NAT10_N"/>
</dbReference>
<dbReference type="AlphaFoldDB" id="A0A1E2VBF8"/>
<keyword evidence="6 9" id="KW-0067">ATP-binding</keyword>
<evidence type="ECO:0000256" key="1">
    <source>
        <dbReference type="ARBA" id="ARBA00022490"/>
    </source>
</evidence>
<keyword evidence="4 9" id="KW-0819">tRNA processing</keyword>
<dbReference type="InterPro" id="IPR000182">
    <property type="entry name" value="GNAT_dom"/>
</dbReference>
<proteinExistence type="inferred from homology"/>
<dbReference type="RefSeq" id="WP_068999286.1">
    <property type="nucleotide sequence ID" value="NZ_MDTQ01000001.1"/>
</dbReference>
<feature type="binding site" evidence="9">
    <location>
        <position position="356"/>
    </location>
    <ligand>
        <name>ATP</name>
        <dbReference type="ChEBI" id="CHEBI:30616"/>
    </ligand>
</feature>
<organism evidence="12 13">
    <name type="scientific">Terasakiispira papahanaumokuakeensis</name>
    <dbReference type="NCBI Taxonomy" id="197479"/>
    <lineage>
        <taxon>Bacteria</taxon>
        <taxon>Pseudomonadati</taxon>
        <taxon>Pseudomonadota</taxon>
        <taxon>Gammaproteobacteria</taxon>
        <taxon>Oceanospirillales</taxon>
        <taxon>Terasakiispira</taxon>
    </lineage>
</organism>
<dbReference type="STRING" id="197479.BFW38_12940"/>
<dbReference type="GO" id="GO:0005737">
    <property type="term" value="C:cytoplasm"/>
    <property type="evidence" value="ECO:0007669"/>
    <property type="project" value="UniProtKB-SubCell"/>
</dbReference>
<gene>
    <name evidence="9" type="primary">tmcA</name>
    <name evidence="12" type="ORF">BFW38_12940</name>
</gene>
<keyword evidence="13" id="KW-1185">Reference proteome</keyword>
<dbReference type="GO" id="GO:0000049">
    <property type="term" value="F:tRNA binding"/>
    <property type="evidence" value="ECO:0007669"/>
    <property type="project" value="UniProtKB-UniRule"/>
</dbReference>
<dbReference type="Gene3D" id="3.40.630.30">
    <property type="match status" value="1"/>
</dbReference>
<dbReference type="PROSITE" id="PS51186">
    <property type="entry name" value="GNAT"/>
    <property type="match status" value="1"/>
</dbReference>
<dbReference type="InterPro" id="IPR032672">
    <property type="entry name" value="TmcA/NAT10/Kre33"/>
</dbReference>
<dbReference type="OrthoDB" id="5578851at2"/>
<evidence type="ECO:0000256" key="6">
    <source>
        <dbReference type="ARBA" id="ARBA00022840"/>
    </source>
</evidence>
<evidence type="ECO:0000313" key="13">
    <source>
        <dbReference type="Proteomes" id="UP000094291"/>
    </source>
</evidence>
<dbReference type="GO" id="GO:0002101">
    <property type="term" value="P:tRNA wobble cytosine modification"/>
    <property type="evidence" value="ECO:0007669"/>
    <property type="project" value="UniProtKB-UniRule"/>
</dbReference>
<comment type="caution">
    <text evidence="9">Lacks conserved residue(s) required for the propagation of feature annotation.</text>
</comment>
<keyword evidence="3 9" id="KW-0808">Transferase</keyword>
<feature type="binding site" evidence="9">
    <location>
        <position position="189"/>
    </location>
    <ligand>
        <name>ATP</name>
        <dbReference type="ChEBI" id="CHEBI:30616"/>
    </ligand>
</feature>
<dbReference type="SUPFAM" id="SSF55729">
    <property type="entry name" value="Acyl-CoA N-acyltransferases (Nat)"/>
    <property type="match status" value="1"/>
</dbReference>
<evidence type="ECO:0000256" key="9">
    <source>
        <dbReference type="HAMAP-Rule" id="MF_01886"/>
    </source>
</evidence>
<reference evidence="12 13" key="1">
    <citation type="submission" date="2016-08" db="EMBL/GenBank/DDBJ databases">
        <authorList>
            <person name="Seilhamer J.J."/>
        </authorList>
    </citation>
    <scope>NUCLEOTIDE SEQUENCE [LARGE SCALE GENOMIC DNA]</scope>
    <source>
        <strain evidence="12 13">PH27A</strain>
    </source>
</reference>
<sequence length="739" mass="83854">MFINLPETGVEHRAVLWLSGTAQQTRERACQLLHKVPFQAPLMTRPHLWLGREEDAPEGWVTRQNAQARQSLGQEYGTLVYDAHEGFDPDAFGALTGTVKAGGWCFLLTPEHWAEHPDPDYHRLADWPHQPEKMSRHFLQHLSQRLHKQAQMGTIGHWSAEALAPQWPRQRAAARRVEQPDAPYLTPDQAIAVQALNQQLPYSKTPYLLTADRGRGKSATLGLVAGDWLEQGHGDIQLTAPRPESIETVLTTLTHYWPQAQRQGHVIQLNQHRLQFHAPDDPELIQSPASLLLVDEAAALPIPVLSHLLTAQSRAILATTLHGYEGNGRGFALRFPHYLDRHYPDWQRLRLRQPIRWQADDPLEQLTRQLLLLDAEPPKPAMIDQALNTWPVTYERWDPADDLDQPERLAECFGLLVLAHYRTTPSDFRQLLDASDRQVWIARAGQIPVGLLLTRDEGGFPEPLVQAICMGQRRPQGHLLAQSLAFHGGFASAARYRWRRIVRLAIHPNAQRRGIGEALLQRVIEATQEEQQAHEASLDGLGTSFGAEAGLVQFWHHCHFAAVRLGLTREQSTGEHALQWLYPLSDRARTLTQQMQTRLADQLPGILHHPNNQLSTTLISRLLQALPVPRLTSQDQIELHYFIEGHRPLLMTQLALSRALPGWIQKGLDSLTTQALIRLCWQQHDFNSTCQSLGFTGQKTLLRYLRQQLRHWHPPLDPSLITEPTQPDTDSQSHSQNRS</sequence>
<dbReference type="InterPro" id="IPR024914">
    <property type="entry name" value="tRNA_acetyltr_TmcA"/>
</dbReference>
<keyword evidence="2 9" id="KW-0820">tRNA-binding</keyword>
<comment type="subcellular location">
    <subcellularLocation>
        <location evidence="9">Cytoplasm</location>
    </subcellularLocation>
</comment>
<evidence type="ECO:0000256" key="3">
    <source>
        <dbReference type="ARBA" id="ARBA00022679"/>
    </source>
</evidence>
<comment type="caution">
    <text evidence="12">The sequence shown here is derived from an EMBL/GenBank/DDBJ whole genome shotgun (WGS) entry which is preliminary data.</text>
</comment>
<dbReference type="Pfam" id="PF13718">
    <property type="entry name" value="GNAT_acetyltr_2"/>
    <property type="match status" value="1"/>
</dbReference>
<dbReference type="Gene3D" id="1.20.120.890">
    <property type="entry name" value="tRNA(Met) cytidine acetyltransferase, tail domain"/>
    <property type="match status" value="1"/>
</dbReference>
<dbReference type="InterPro" id="IPR027417">
    <property type="entry name" value="P-loop_NTPase"/>
</dbReference>
<evidence type="ECO:0000256" key="2">
    <source>
        <dbReference type="ARBA" id="ARBA00022555"/>
    </source>
</evidence>
<protein>
    <recommendedName>
        <fullName evidence="9">tRNA(Met) cytidine acetyltransferase TmcA</fullName>
        <ecNumber evidence="9">2.3.1.193</ecNumber>
    </recommendedName>
</protein>
<evidence type="ECO:0000256" key="8">
    <source>
        <dbReference type="ARBA" id="ARBA00023315"/>
    </source>
</evidence>
<dbReference type="EMBL" id="MDTQ01000001">
    <property type="protein sequence ID" value="ODC04304.1"/>
    <property type="molecule type" value="Genomic_DNA"/>
</dbReference>
<evidence type="ECO:0000313" key="12">
    <source>
        <dbReference type="EMBL" id="ODC04304.1"/>
    </source>
</evidence>
<dbReference type="GO" id="GO:1990883">
    <property type="term" value="F:18S rRNA cytidine N-acetyltransferase activity"/>
    <property type="evidence" value="ECO:0007669"/>
    <property type="project" value="TreeGrafter"/>
</dbReference>
<evidence type="ECO:0000256" key="4">
    <source>
        <dbReference type="ARBA" id="ARBA00022694"/>
    </source>
</evidence>
<name>A0A1E2VBF8_9GAMM</name>
<evidence type="ECO:0000256" key="7">
    <source>
        <dbReference type="ARBA" id="ARBA00022884"/>
    </source>
</evidence>
<dbReference type="GO" id="GO:0051391">
    <property type="term" value="P:tRNA acetylation"/>
    <property type="evidence" value="ECO:0007669"/>
    <property type="project" value="UniProtKB-UniRule"/>
</dbReference>
<evidence type="ECO:0000256" key="5">
    <source>
        <dbReference type="ARBA" id="ARBA00022741"/>
    </source>
</evidence>
<accession>A0A1E2VBF8</accession>
<keyword evidence="8 9" id="KW-0012">Acyltransferase</keyword>
<dbReference type="Gene3D" id="3.40.50.300">
    <property type="entry name" value="P-loop containing nucleotide triphosphate hydrolases"/>
    <property type="match status" value="1"/>
</dbReference>
<dbReference type="PANTHER" id="PTHR10925">
    <property type="entry name" value="N-ACETYLTRANSFERASE 10"/>
    <property type="match status" value="1"/>
</dbReference>
<dbReference type="Pfam" id="PF05127">
    <property type="entry name" value="NAT10_TcmA_helicase"/>
    <property type="match status" value="1"/>
</dbReference>
<dbReference type="SUPFAM" id="SSF52540">
    <property type="entry name" value="P-loop containing nucleoside triphosphate hydrolases"/>
    <property type="match status" value="1"/>
</dbReference>
<dbReference type="Proteomes" id="UP000094291">
    <property type="component" value="Unassembled WGS sequence"/>
</dbReference>
<dbReference type="GO" id="GO:0005524">
    <property type="term" value="F:ATP binding"/>
    <property type="evidence" value="ECO:0007669"/>
    <property type="project" value="UniProtKB-UniRule"/>
</dbReference>
<feature type="compositionally biased region" description="Polar residues" evidence="10">
    <location>
        <begin position="722"/>
        <end position="739"/>
    </location>
</feature>
<comment type="catalytic activity">
    <reaction evidence="9">
        <text>cytidine(34) in elongator tRNA(Met) + acetyl-CoA + ATP + H2O = N(4)-acetylcytidine(34) in elongator tRNA(Met) + ADP + phosphate + CoA + H(+)</text>
        <dbReference type="Rhea" id="RHEA:43788"/>
        <dbReference type="Rhea" id="RHEA-COMP:10693"/>
        <dbReference type="Rhea" id="RHEA-COMP:10694"/>
        <dbReference type="ChEBI" id="CHEBI:15377"/>
        <dbReference type="ChEBI" id="CHEBI:15378"/>
        <dbReference type="ChEBI" id="CHEBI:30616"/>
        <dbReference type="ChEBI" id="CHEBI:43474"/>
        <dbReference type="ChEBI" id="CHEBI:57287"/>
        <dbReference type="ChEBI" id="CHEBI:57288"/>
        <dbReference type="ChEBI" id="CHEBI:74900"/>
        <dbReference type="ChEBI" id="CHEBI:82748"/>
        <dbReference type="ChEBI" id="CHEBI:456216"/>
        <dbReference type="EC" id="2.3.1.193"/>
    </reaction>
</comment>
<dbReference type="GO" id="GO:0051392">
    <property type="term" value="F:tRNA cytidine N4-acetyltransferase activity"/>
    <property type="evidence" value="ECO:0007669"/>
    <property type="project" value="UniProtKB-UniRule"/>
</dbReference>
<dbReference type="Pfam" id="PF08351">
    <property type="entry name" value="TmcA_N"/>
    <property type="match status" value="1"/>
</dbReference>
<keyword evidence="5 9" id="KW-0547">Nucleotide-binding</keyword>
<dbReference type="PANTHER" id="PTHR10925:SF5">
    <property type="entry name" value="RNA CYTIDINE ACETYLTRANSFERASE"/>
    <property type="match status" value="1"/>
</dbReference>
<evidence type="ECO:0000256" key="10">
    <source>
        <dbReference type="SAM" id="MobiDB-lite"/>
    </source>
</evidence>
<feature type="domain" description="N-acetyltransferase" evidence="11">
    <location>
        <begin position="392"/>
        <end position="585"/>
    </location>
</feature>
<comment type="function">
    <text evidence="9">Catalyzes the formation of N(4)-acetylcytidine (ac(4)C) at the wobble position of tRNA(Met), by using acetyl-CoA as an acetyl donor and ATP (or GTP).</text>
</comment>
<dbReference type="InterPro" id="IPR007807">
    <property type="entry name" value="TcmA/NAT10_helicase"/>
</dbReference>
<keyword evidence="1 9" id="KW-0963">Cytoplasm</keyword>
<keyword evidence="7 9" id="KW-0694">RNA-binding</keyword>
<dbReference type="CDD" id="cd04301">
    <property type="entry name" value="NAT_SF"/>
    <property type="match status" value="1"/>
</dbReference>
<dbReference type="GO" id="GO:1904812">
    <property type="term" value="P:rRNA acetylation involved in maturation of SSU-rRNA"/>
    <property type="evidence" value="ECO:0007669"/>
    <property type="project" value="TreeGrafter"/>
</dbReference>
<feature type="region of interest" description="Disordered" evidence="10">
    <location>
        <begin position="716"/>
        <end position="739"/>
    </location>
</feature>